<dbReference type="InterPro" id="IPR002173">
    <property type="entry name" value="Carboh/pur_kinase_PfkB_CS"/>
</dbReference>
<feature type="binding site" evidence="12">
    <location>
        <begin position="9"/>
        <end position="11"/>
    </location>
    <ligand>
        <name>substrate</name>
    </ligand>
</feature>
<dbReference type="InterPro" id="IPR011877">
    <property type="entry name" value="Ribokinase"/>
</dbReference>
<evidence type="ECO:0000256" key="10">
    <source>
        <dbReference type="ARBA" id="ARBA00022958"/>
    </source>
</evidence>
<comment type="function">
    <text evidence="12">Catalyzes the phosphorylation of ribose at O-5 in a reaction requiring ATP and magnesium. The resulting D-ribose-5-phosphate can then be used either for sythesis of nucleotides, histidine, and tryptophan, or as a component of the pentose phosphate pathway.</text>
</comment>
<proteinExistence type="inferred from homology"/>
<keyword evidence="12" id="KW-0963">Cytoplasm</keyword>
<evidence type="ECO:0000256" key="11">
    <source>
        <dbReference type="ARBA" id="ARBA00023277"/>
    </source>
</evidence>
<keyword evidence="7 12" id="KW-0418">Kinase</keyword>
<dbReference type="SUPFAM" id="SSF53613">
    <property type="entry name" value="Ribokinase-like"/>
    <property type="match status" value="1"/>
</dbReference>
<comment type="subcellular location">
    <subcellularLocation>
        <location evidence="12">Cytoplasm</location>
    </subcellularLocation>
</comment>
<dbReference type="EMBL" id="JAFFZM010000007">
    <property type="protein sequence ID" value="MBO8199426.1"/>
    <property type="molecule type" value="Genomic_DNA"/>
</dbReference>
<feature type="domain" description="Carbohydrate kinase PfkB" evidence="13">
    <location>
        <begin position="2"/>
        <end position="288"/>
    </location>
</feature>
<feature type="binding site" evidence="12">
    <location>
        <position position="278"/>
    </location>
    <ligand>
        <name>K(+)</name>
        <dbReference type="ChEBI" id="CHEBI:29103"/>
    </ligand>
</feature>
<feature type="binding site" evidence="12">
    <location>
        <begin position="247"/>
        <end position="248"/>
    </location>
    <ligand>
        <name>ATP</name>
        <dbReference type="ChEBI" id="CHEBI:30616"/>
    </ligand>
</feature>
<dbReference type="NCBIfam" id="TIGR02152">
    <property type="entry name" value="D_ribokin_bact"/>
    <property type="match status" value="1"/>
</dbReference>
<dbReference type="InterPro" id="IPR011611">
    <property type="entry name" value="PfkB_dom"/>
</dbReference>
<evidence type="ECO:0000259" key="13">
    <source>
        <dbReference type="Pfam" id="PF00294"/>
    </source>
</evidence>
<feature type="binding site" evidence="12">
    <location>
        <position position="242"/>
    </location>
    <ligand>
        <name>K(+)</name>
        <dbReference type="ChEBI" id="CHEBI:29103"/>
    </ligand>
</feature>
<dbReference type="HAMAP" id="MF_01987">
    <property type="entry name" value="Ribokinase"/>
    <property type="match status" value="1"/>
</dbReference>
<feature type="binding site" evidence="12">
    <location>
        <position position="287"/>
    </location>
    <ligand>
        <name>K(+)</name>
        <dbReference type="ChEBI" id="CHEBI:29103"/>
    </ligand>
</feature>
<feature type="binding site" evidence="12">
    <location>
        <begin position="37"/>
        <end position="41"/>
    </location>
    <ligand>
        <name>substrate</name>
    </ligand>
</feature>
<sequence>MIAVVGSLNLDLVTSVPHHPVPGETVLGGDIVRHPGGKGANQAVAAARLGGEVSFVGRVGDDDDAEVMLSAARDQGVDVGHIRRTSGTPTGRALIAVSPQGENTIIVSPGANSRLSAADCAAAADTLGRARVTVLQQEVPDEANHEAARLSGGTVLYNPAPAVTGAELPSRVDLLVPNRTELAALAGLSSTPETLDDVSAAARQLRRLGVGAVVVTLGGDGVLLCEGNAGLHIPAFPVTAVDTTAAGDSFCGALAVGLAEGRSLEQAARWAAAAAAISTTRAGAQPSLARREETEALLAQGALGESLPGALD</sequence>
<feature type="binding site" evidence="12">
    <location>
        <position position="281"/>
    </location>
    <ligand>
        <name>K(+)</name>
        <dbReference type="ChEBI" id="CHEBI:29103"/>
    </ligand>
</feature>
<comment type="catalytic activity">
    <reaction evidence="12">
        <text>D-ribose + ATP = D-ribose 5-phosphate + ADP + H(+)</text>
        <dbReference type="Rhea" id="RHEA:13697"/>
        <dbReference type="ChEBI" id="CHEBI:15378"/>
        <dbReference type="ChEBI" id="CHEBI:30616"/>
        <dbReference type="ChEBI" id="CHEBI:47013"/>
        <dbReference type="ChEBI" id="CHEBI:78346"/>
        <dbReference type="ChEBI" id="CHEBI:456216"/>
        <dbReference type="EC" id="2.7.1.15"/>
    </reaction>
</comment>
<comment type="caution">
    <text evidence="12">Lacks conserved residue(s) required for the propagation of feature annotation.</text>
</comment>
<comment type="activity regulation">
    <text evidence="12">Activated by a monovalent cation that binds near, but not in, the active site. The most likely occupant of the site in vivo is potassium. Ion binding induces a conformational change that may alter substrate affinity.</text>
</comment>
<evidence type="ECO:0000313" key="14">
    <source>
        <dbReference type="EMBL" id="MBO8199426.1"/>
    </source>
</evidence>
<comment type="cofactor">
    <cofactor evidence="12">
        <name>Mg(2+)</name>
        <dbReference type="ChEBI" id="CHEBI:18420"/>
    </cofactor>
    <text evidence="12">Requires a divalent cation, most likely magnesium in vivo, as an electrophilic catalyst to aid phosphoryl group transfer. It is the chelate of the metal and the nucleotide that is the actual substrate.</text>
</comment>
<evidence type="ECO:0000256" key="3">
    <source>
        <dbReference type="ARBA" id="ARBA00016943"/>
    </source>
</evidence>
<evidence type="ECO:0000256" key="9">
    <source>
        <dbReference type="ARBA" id="ARBA00022842"/>
    </source>
</evidence>
<dbReference type="GeneID" id="96259746"/>
<feature type="binding site" evidence="12">
    <location>
        <position position="138"/>
    </location>
    <ligand>
        <name>substrate</name>
    </ligand>
</feature>
<comment type="caution">
    <text evidence="14">The sequence shown here is derived from an EMBL/GenBank/DDBJ whole genome shotgun (WGS) entry which is preliminary data.</text>
</comment>
<dbReference type="InterPro" id="IPR029056">
    <property type="entry name" value="Ribokinase-like"/>
</dbReference>
<keyword evidence="10 12" id="KW-0630">Potassium</keyword>
<name>A0ABS3XVU2_9ACTN</name>
<organism evidence="14 15">
    <name type="scientific">Streptomyces smyrnaeus</name>
    <dbReference type="NCBI Taxonomy" id="1387713"/>
    <lineage>
        <taxon>Bacteria</taxon>
        <taxon>Bacillati</taxon>
        <taxon>Actinomycetota</taxon>
        <taxon>Actinomycetes</taxon>
        <taxon>Kitasatosporales</taxon>
        <taxon>Streptomycetaceae</taxon>
        <taxon>Streptomyces</taxon>
    </lineage>
</organism>
<keyword evidence="5 12" id="KW-0479">Metal-binding</keyword>
<keyword evidence="4 12" id="KW-0808">Transferase</keyword>
<gene>
    <name evidence="12 14" type="primary">rbsK</name>
    <name evidence="14" type="ORF">JW613_14120</name>
</gene>
<keyword evidence="9 12" id="KW-0460">Magnesium</keyword>
<evidence type="ECO:0000256" key="5">
    <source>
        <dbReference type="ARBA" id="ARBA00022723"/>
    </source>
</evidence>
<evidence type="ECO:0000256" key="2">
    <source>
        <dbReference type="ARBA" id="ARBA00012035"/>
    </source>
</evidence>
<dbReference type="CDD" id="cd01174">
    <property type="entry name" value="ribokinase"/>
    <property type="match status" value="1"/>
</dbReference>
<feature type="binding site" evidence="12">
    <location>
        <position position="248"/>
    </location>
    <ligand>
        <name>substrate</name>
    </ligand>
</feature>
<evidence type="ECO:0000256" key="8">
    <source>
        <dbReference type="ARBA" id="ARBA00022840"/>
    </source>
</evidence>
<dbReference type="PRINTS" id="PR00990">
    <property type="entry name" value="RIBOKINASE"/>
</dbReference>
<evidence type="ECO:0000256" key="12">
    <source>
        <dbReference type="HAMAP-Rule" id="MF_01987"/>
    </source>
</evidence>
<dbReference type="RefSeq" id="WP_209211152.1">
    <property type="nucleotide sequence ID" value="NZ_JAFFZM010000007.1"/>
</dbReference>
<dbReference type="Gene3D" id="3.40.1190.20">
    <property type="match status" value="1"/>
</dbReference>
<keyword evidence="8 12" id="KW-0067">ATP-binding</keyword>
<protein>
    <recommendedName>
        <fullName evidence="3 12">Ribokinase</fullName>
        <shortName evidence="12">RK</shortName>
        <ecNumber evidence="2 12">2.7.1.15</ecNumber>
    </recommendedName>
</protein>
<feature type="binding site" evidence="12">
    <location>
        <position position="244"/>
    </location>
    <ligand>
        <name>K(+)</name>
        <dbReference type="ChEBI" id="CHEBI:29103"/>
    </ligand>
</feature>
<feature type="binding site" evidence="12">
    <location>
        <position position="178"/>
    </location>
    <ligand>
        <name>ATP</name>
        <dbReference type="ChEBI" id="CHEBI:30616"/>
    </ligand>
</feature>
<keyword evidence="6 12" id="KW-0547">Nucleotide-binding</keyword>
<dbReference type="PANTHER" id="PTHR10584:SF166">
    <property type="entry name" value="RIBOKINASE"/>
    <property type="match status" value="1"/>
</dbReference>
<dbReference type="Proteomes" id="UP000721954">
    <property type="component" value="Unassembled WGS sequence"/>
</dbReference>
<dbReference type="PROSITE" id="PS00584">
    <property type="entry name" value="PFKB_KINASES_2"/>
    <property type="match status" value="1"/>
</dbReference>
<evidence type="ECO:0000256" key="4">
    <source>
        <dbReference type="ARBA" id="ARBA00022679"/>
    </source>
</evidence>
<evidence type="ECO:0000313" key="15">
    <source>
        <dbReference type="Proteomes" id="UP000721954"/>
    </source>
</evidence>
<evidence type="ECO:0000256" key="6">
    <source>
        <dbReference type="ARBA" id="ARBA00022741"/>
    </source>
</evidence>
<comment type="similarity">
    <text evidence="1">Belongs to the carbohydrate kinase pfkB family.</text>
</comment>
<dbReference type="Pfam" id="PF00294">
    <property type="entry name" value="PfkB"/>
    <property type="match status" value="1"/>
</dbReference>
<keyword evidence="15" id="KW-1185">Reference proteome</keyword>
<keyword evidence="11 12" id="KW-0119">Carbohydrate metabolism</keyword>
<evidence type="ECO:0000256" key="7">
    <source>
        <dbReference type="ARBA" id="ARBA00022777"/>
    </source>
</evidence>
<accession>A0ABS3XVU2</accession>
<dbReference type="PANTHER" id="PTHR10584">
    <property type="entry name" value="SUGAR KINASE"/>
    <property type="match status" value="1"/>
</dbReference>
<evidence type="ECO:0000256" key="1">
    <source>
        <dbReference type="ARBA" id="ARBA00005380"/>
    </source>
</evidence>
<comment type="pathway">
    <text evidence="12">Carbohydrate metabolism; D-ribose degradation; D-ribose 5-phosphate from beta-D-ribopyranose: step 2/2.</text>
</comment>
<comment type="subunit">
    <text evidence="12">Homodimer.</text>
</comment>
<feature type="active site" description="Proton acceptor" evidence="12">
    <location>
        <position position="248"/>
    </location>
</feature>
<dbReference type="GO" id="GO:0004747">
    <property type="term" value="F:ribokinase activity"/>
    <property type="evidence" value="ECO:0007669"/>
    <property type="project" value="UniProtKB-EC"/>
</dbReference>
<feature type="binding site" evidence="12">
    <location>
        <position position="283"/>
    </location>
    <ligand>
        <name>K(+)</name>
        <dbReference type="ChEBI" id="CHEBI:29103"/>
    </ligand>
</feature>
<dbReference type="InterPro" id="IPR002139">
    <property type="entry name" value="Ribo/fructo_kinase"/>
</dbReference>
<reference evidence="14 15" key="1">
    <citation type="submission" date="2021-02" db="EMBL/GenBank/DDBJ databases">
        <title>Streptomyces spirodelae sp. nov., isolated from duckweed.</title>
        <authorList>
            <person name="Saimee Y."/>
            <person name="Duangmal K."/>
        </authorList>
    </citation>
    <scope>NUCLEOTIDE SEQUENCE [LARGE SCALE GENOMIC DNA]</scope>
    <source>
        <strain evidence="14 15">DSM 42105</strain>
    </source>
</reference>
<feature type="binding site" evidence="12">
    <location>
        <begin position="216"/>
        <end position="221"/>
    </location>
    <ligand>
        <name>ATP</name>
        <dbReference type="ChEBI" id="CHEBI:30616"/>
    </ligand>
</feature>
<dbReference type="EC" id="2.7.1.15" evidence="2 12"/>
<comment type="similarity">
    <text evidence="12">Belongs to the carbohydrate kinase PfkB family. Ribokinase subfamily.</text>
</comment>